<evidence type="ECO:0000313" key="1">
    <source>
        <dbReference type="EMBL" id="XBY67142.1"/>
    </source>
</evidence>
<organism evidence="1">
    <name type="scientific">Pseudomonas solani</name>
    <dbReference type="NCBI Taxonomy" id="2731552"/>
    <lineage>
        <taxon>Bacteria</taxon>
        <taxon>Pseudomonadati</taxon>
        <taxon>Pseudomonadota</taxon>
        <taxon>Gammaproteobacteria</taxon>
        <taxon>Pseudomonadales</taxon>
        <taxon>Pseudomonadaceae</taxon>
        <taxon>Pseudomonas</taxon>
    </lineage>
</organism>
<accession>A0AAU7YB68</accession>
<reference evidence="1" key="1">
    <citation type="submission" date="2023-08" db="EMBL/GenBank/DDBJ databases">
        <title>Increased levels of nutrients transform a symbiont into a lethal pathobiont.</title>
        <authorList>
            <person name="Lachnit T."/>
            <person name="Ulrich L."/>
            <person name="Willmer F.M."/>
            <person name="Hasenbein T."/>
            <person name="Steiner L.X."/>
            <person name="Wolters M."/>
            <person name="Herbst E.M."/>
            <person name="Deines P."/>
        </authorList>
    </citation>
    <scope>NUCLEOTIDE SEQUENCE</scope>
    <source>
        <strain evidence="1">T3</strain>
    </source>
</reference>
<name>A0AAU7YB68_9PSED</name>
<dbReference type="EMBL" id="CP158373">
    <property type="protein sequence ID" value="XBY67142.1"/>
    <property type="molecule type" value="Genomic_DNA"/>
</dbReference>
<sequence length="75" mass="8389">MAHWTITYSKDNNTATLDSKATNKPDMEDANRELLEWARANLQAGEFAESEDPSSEPAMQLLKRYGITLTGISRS</sequence>
<dbReference type="AlphaFoldDB" id="A0AAU7YB68"/>
<dbReference type="RefSeq" id="WP_021221852.1">
    <property type="nucleotide sequence ID" value="NZ_CP158373.1"/>
</dbReference>
<gene>
    <name evidence="1" type="ORF">ABS648_15615</name>
</gene>
<proteinExistence type="predicted"/>
<protein>
    <submittedName>
        <fullName evidence="1">Uncharacterized protein</fullName>
    </submittedName>
</protein>